<name>A0ABX4KHZ8_CLOSG</name>
<dbReference type="EMBL" id="PDLH01000003">
    <property type="protein sequence ID" value="PHH02477.1"/>
    <property type="molecule type" value="Genomic_DNA"/>
</dbReference>
<feature type="transmembrane region" description="Helical" evidence="9">
    <location>
        <begin position="233"/>
        <end position="254"/>
    </location>
</feature>
<keyword evidence="6 9" id="KW-0029">Amino-acid transport</keyword>
<evidence type="ECO:0000256" key="9">
    <source>
        <dbReference type="RuleBase" id="RU362122"/>
    </source>
</evidence>
<proteinExistence type="inferred from homology"/>
<feature type="transmembrane region" description="Helical" evidence="9">
    <location>
        <begin position="326"/>
        <end position="342"/>
    </location>
</feature>
<feature type="transmembrane region" description="Helical" evidence="9">
    <location>
        <begin position="158"/>
        <end position="176"/>
    </location>
</feature>
<dbReference type="NCBIfam" id="TIGR00796">
    <property type="entry name" value="livcs"/>
    <property type="match status" value="1"/>
</dbReference>
<keyword evidence="7 9" id="KW-1133">Transmembrane helix</keyword>
<comment type="similarity">
    <text evidence="2 9">Belongs to the branched chain amino acid transporter family.</text>
</comment>
<dbReference type="Pfam" id="PF05525">
    <property type="entry name" value="Branch_AA_trans"/>
    <property type="match status" value="1"/>
</dbReference>
<feature type="transmembrane region" description="Helical" evidence="9">
    <location>
        <begin position="202"/>
        <end position="221"/>
    </location>
</feature>
<evidence type="ECO:0000256" key="4">
    <source>
        <dbReference type="ARBA" id="ARBA00022475"/>
    </source>
</evidence>
<accession>A0ABX4KHZ8</accession>
<sequence length="455" mass="48450">MTNENLSKENLSKKRFILVGLMLFSLFFGAGNLIFPPFLGQAAGGKTYLAMATFFITTVGFPILGVVAVAKSGGLTNLAKRVNAVFAVIFTVLIYLSIGPCLGIPRAGSLPFEMVVAPYLPASVSKTLALLLYTFTFFMVAYWLSLSPAKLVDRMGKVLTPSLLILILVIFLGSLFKPLGGYGQATGEYITSPLVKGFLDGYLTMDTIAALNFGIVIALAIKSRGVKDEKVVVSASIKAGVIAGILLILIYSMLAHLGASSGGRFDATENGAQTLTNVSTYIFGKPGAVLLAVVFTLACLTTSVGLITSCSQYFQTLNNKISYKSWVRILCISSMILANMGLTKILSISVPILNAIYPISIMLIVLAMLDNLFKESSIVYGLTILFTGVVSIVDALGQVGIKLGVVTHVCSSLPLYGKGLGWVTPAVFGMVLGFIFKVVKEKSTCPKFAQNTDVK</sequence>
<keyword evidence="5 9" id="KW-0812">Transmembrane</keyword>
<dbReference type="Proteomes" id="UP000223854">
    <property type="component" value="Unassembled WGS sequence"/>
</dbReference>
<feature type="transmembrane region" description="Helical" evidence="9">
    <location>
        <begin position="419"/>
        <end position="439"/>
    </location>
</feature>
<gene>
    <name evidence="10" type="primary">brnQ</name>
    <name evidence="10" type="ORF">CRX47_00125</name>
</gene>
<evidence type="ECO:0000256" key="1">
    <source>
        <dbReference type="ARBA" id="ARBA00004651"/>
    </source>
</evidence>
<evidence type="ECO:0000256" key="8">
    <source>
        <dbReference type="ARBA" id="ARBA00023136"/>
    </source>
</evidence>
<comment type="subcellular location">
    <subcellularLocation>
        <location evidence="1 9">Cell membrane</location>
        <topology evidence="1 9">Multi-pass membrane protein</topology>
    </subcellularLocation>
</comment>
<feature type="transmembrane region" description="Helical" evidence="9">
    <location>
        <begin position="288"/>
        <end position="314"/>
    </location>
</feature>
<keyword evidence="8 9" id="KW-0472">Membrane</keyword>
<evidence type="ECO:0000256" key="3">
    <source>
        <dbReference type="ARBA" id="ARBA00022448"/>
    </source>
</evidence>
<evidence type="ECO:0000313" key="11">
    <source>
        <dbReference type="Proteomes" id="UP000223854"/>
    </source>
</evidence>
<dbReference type="InterPro" id="IPR004685">
    <property type="entry name" value="Brnchd-chn_aa_trnsp_Livcs"/>
</dbReference>
<evidence type="ECO:0000256" key="2">
    <source>
        <dbReference type="ARBA" id="ARBA00008540"/>
    </source>
</evidence>
<feature type="transmembrane region" description="Helical" evidence="9">
    <location>
        <begin position="378"/>
        <end position="399"/>
    </location>
</feature>
<feature type="transmembrane region" description="Helical" evidence="9">
    <location>
        <begin position="348"/>
        <end position="369"/>
    </location>
</feature>
<feature type="transmembrane region" description="Helical" evidence="9">
    <location>
        <begin position="47"/>
        <end position="70"/>
    </location>
</feature>
<dbReference type="RefSeq" id="WP_098926804.1">
    <property type="nucleotide sequence ID" value="NZ_PDLH01000003.1"/>
</dbReference>
<protein>
    <recommendedName>
        <fullName evidence="9">Branched-chain amino acid transport system carrier protein</fullName>
    </recommendedName>
</protein>
<evidence type="ECO:0000256" key="5">
    <source>
        <dbReference type="ARBA" id="ARBA00022692"/>
    </source>
</evidence>
<evidence type="ECO:0000256" key="6">
    <source>
        <dbReference type="ARBA" id="ARBA00022970"/>
    </source>
</evidence>
<feature type="transmembrane region" description="Helical" evidence="9">
    <location>
        <begin position="127"/>
        <end position="146"/>
    </location>
</feature>
<keyword evidence="11" id="KW-1185">Reference proteome</keyword>
<reference evidence="10 11" key="1">
    <citation type="submission" date="2017-09" db="EMBL/GenBank/DDBJ databases">
        <title>FDA dAtabase for Regulatory Grade micrObial Sequences (FDA-ARGOS): Supporting development and validation of Infectious Disease Dx tests.</title>
        <authorList>
            <person name="Kerrigan L."/>
            <person name="Long C."/>
            <person name="Tallon L.J."/>
            <person name="Sadzewicz L."/>
            <person name="Ott S."/>
            <person name="Zhao X."/>
            <person name="Nagaraj S."/>
            <person name="Vavikolanu K."/>
            <person name="Aluvathingal J."/>
            <person name="Nadendla S."/>
            <person name="Sichtig H."/>
        </authorList>
    </citation>
    <scope>NUCLEOTIDE SEQUENCE [LARGE SCALE GENOMIC DNA]</scope>
    <source>
        <strain evidence="10 11">FDAARGOS_423</strain>
    </source>
</reference>
<feature type="transmembrane region" description="Helical" evidence="9">
    <location>
        <begin position="82"/>
        <end position="107"/>
    </location>
</feature>
<dbReference type="PANTHER" id="PTHR30588:SF0">
    <property type="entry name" value="BRANCHED-CHAIN AMINO ACID PERMEASE BRNQ"/>
    <property type="match status" value="1"/>
</dbReference>
<organism evidence="10 11">
    <name type="scientific">Clostridium sporogenes</name>
    <dbReference type="NCBI Taxonomy" id="1509"/>
    <lineage>
        <taxon>Bacteria</taxon>
        <taxon>Bacillati</taxon>
        <taxon>Bacillota</taxon>
        <taxon>Clostridia</taxon>
        <taxon>Eubacteriales</taxon>
        <taxon>Clostridiaceae</taxon>
        <taxon>Clostridium</taxon>
    </lineage>
</organism>
<comment type="caution">
    <text evidence="10">The sequence shown here is derived from an EMBL/GenBank/DDBJ whole genome shotgun (WGS) entry which is preliminary data.</text>
</comment>
<keyword evidence="4" id="KW-1003">Cell membrane</keyword>
<keyword evidence="3 9" id="KW-0813">Transport</keyword>
<comment type="function">
    <text evidence="9">Component of the transport system for branched-chain amino acids.</text>
</comment>
<dbReference type="PANTHER" id="PTHR30588">
    <property type="entry name" value="BRANCHED-CHAIN AMINO ACID TRANSPORT SYSTEM 2 CARRIER PROTEIN"/>
    <property type="match status" value="1"/>
</dbReference>
<feature type="transmembrane region" description="Helical" evidence="9">
    <location>
        <begin position="16"/>
        <end position="35"/>
    </location>
</feature>
<evidence type="ECO:0000256" key="7">
    <source>
        <dbReference type="ARBA" id="ARBA00022989"/>
    </source>
</evidence>
<evidence type="ECO:0000313" key="10">
    <source>
        <dbReference type="EMBL" id="PHH02477.1"/>
    </source>
</evidence>